<dbReference type="STRING" id="153496.A0U89_13045"/>
<sequence length="102" mass="11563">MACEIVWAFSVLPSQIKIFESAYGPEGPWARLFSSSPAFLDTRLLRDIDEAGRYLTIDRWSSMAAYEIFRQDHLDAYGALDSACSPLFREKRVVGAFHENPS</sequence>
<dbReference type="RefSeq" id="WP_029604020.1">
    <property type="nucleotide sequence ID" value="NZ_CP014681.1"/>
</dbReference>
<dbReference type="AlphaFoldDB" id="A0A1D8UW95"/>
<evidence type="ECO:0000313" key="1">
    <source>
        <dbReference type="EMBL" id="AOX17901.1"/>
    </source>
</evidence>
<protein>
    <submittedName>
        <fullName evidence="1">Uncharacterized protein</fullName>
    </submittedName>
</protein>
<proteinExistence type="predicted"/>
<dbReference type="eggNOG" id="ENOG5033K3T">
    <property type="taxonomic scope" value="Bacteria"/>
</dbReference>
<dbReference type="InterPro" id="IPR007138">
    <property type="entry name" value="ABM_dom"/>
</dbReference>
<keyword evidence="2" id="KW-1185">Reference proteome</keyword>
<dbReference type="InterPro" id="IPR011008">
    <property type="entry name" value="Dimeric_a/b-barrel"/>
</dbReference>
<dbReference type="EMBL" id="CP014674">
    <property type="protein sequence ID" value="AOX17901.1"/>
    <property type="molecule type" value="Genomic_DNA"/>
</dbReference>
<name>A0A1D8UW95_9PROT</name>
<dbReference type="KEGG" id="kba:A0U89_13045"/>
<evidence type="ECO:0000313" key="2">
    <source>
        <dbReference type="Proteomes" id="UP000179145"/>
    </source>
</evidence>
<dbReference type="Gene3D" id="3.30.70.100">
    <property type="match status" value="1"/>
</dbReference>
<accession>A0A1D8UW95</accession>
<dbReference type="Proteomes" id="UP000179145">
    <property type="component" value="Chromosome"/>
</dbReference>
<gene>
    <name evidence="1" type="ORF">A0U89_13045</name>
</gene>
<dbReference type="SUPFAM" id="SSF54909">
    <property type="entry name" value="Dimeric alpha+beta barrel"/>
    <property type="match status" value="1"/>
</dbReference>
<dbReference type="Pfam" id="PF03992">
    <property type="entry name" value="ABM"/>
    <property type="match status" value="1"/>
</dbReference>
<organism evidence="1 2">
    <name type="scientific">Kozakia baliensis</name>
    <dbReference type="NCBI Taxonomy" id="153496"/>
    <lineage>
        <taxon>Bacteria</taxon>
        <taxon>Pseudomonadati</taxon>
        <taxon>Pseudomonadota</taxon>
        <taxon>Alphaproteobacteria</taxon>
        <taxon>Acetobacterales</taxon>
        <taxon>Acetobacteraceae</taxon>
        <taxon>Kozakia</taxon>
    </lineage>
</organism>
<reference evidence="1 2" key="1">
    <citation type="journal article" date="2016" name="Microb. Cell Fact.">
        <title>Dissection of exopolysaccharide biosynthesis in Kozakia baliensis.</title>
        <authorList>
            <person name="Brandt J.U."/>
            <person name="Jakob F."/>
            <person name="Behr J."/>
            <person name="Geissler A.J."/>
            <person name="Vogel R.F."/>
        </authorList>
    </citation>
    <scope>NUCLEOTIDE SEQUENCE [LARGE SCALE GENOMIC DNA]</scope>
    <source>
        <strain evidence="1 2">DSM 14400</strain>
    </source>
</reference>